<dbReference type="EC" id="3.1.21.-" evidence="2"/>
<keyword evidence="3" id="KW-1185">Reference proteome</keyword>
<comment type="caution">
    <text evidence="2">The sequence shown here is derived from an EMBL/GenBank/DDBJ whole genome shotgun (WGS) entry which is preliminary data.</text>
</comment>
<gene>
    <name evidence="2" type="ORF">KQ875_02570</name>
</gene>
<keyword evidence="2" id="KW-0378">Hydrolase</keyword>
<accession>A0ABS6DQ79</accession>
<protein>
    <submittedName>
        <fullName evidence="2">Restriction endonuclease subunit S</fullName>
        <ecNumber evidence="2">3.1.21.-</ecNumber>
    </submittedName>
</protein>
<dbReference type="Proteomes" id="UP000718793">
    <property type="component" value="Unassembled WGS sequence"/>
</dbReference>
<name>A0ABS6DQ79_9MOLU</name>
<reference evidence="2" key="1">
    <citation type="submission" date="2021-06" db="EMBL/GenBank/DDBJ databases">
        <title>Novel Mycoplasma species detected in California sea lions (Zalophus californianus) from the USA.</title>
        <authorList>
            <person name="Volokhov D.V."/>
            <person name="Furtak V.A."/>
            <person name="Zagorodnyaya T.A."/>
        </authorList>
    </citation>
    <scope>NUCLEOTIDE SEQUENCE [LARGE SCALE GENOMIC DNA]</scope>
    <source>
        <strain evidence="2">CSL 5346</strain>
    </source>
</reference>
<evidence type="ECO:0000259" key="1">
    <source>
        <dbReference type="Pfam" id="PF01420"/>
    </source>
</evidence>
<dbReference type="CDD" id="cd17255">
    <property type="entry name" value="RMtype1_S_Fco49512ORF2615P-TRD2-CR2_like"/>
    <property type="match status" value="1"/>
</dbReference>
<proteinExistence type="predicted"/>
<dbReference type="GO" id="GO:0004519">
    <property type="term" value="F:endonuclease activity"/>
    <property type="evidence" value="ECO:0007669"/>
    <property type="project" value="UniProtKB-KW"/>
</dbReference>
<evidence type="ECO:0000313" key="3">
    <source>
        <dbReference type="Proteomes" id="UP000718793"/>
    </source>
</evidence>
<sequence>MFANEKKLKPDIRFKEFTNDWFQQKVENLFKVTRGQVLNTNKLKEFPSEKYKYPVFSSKTINKGLLGYYNEYLFEDAITWTTDGYAGDVNYRKGKFYPTNVCGVLINNEFSNHGVAKSLSLVTHKFVSKGAIPKLMNNVMANIDFYLSTDSLEMQKISKFIELFNGDISLLKRKIEKMENIKQTLLNKMFVQ</sequence>
<dbReference type="Pfam" id="PF01420">
    <property type="entry name" value="Methylase_S"/>
    <property type="match status" value="1"/>
</dbReference>
<organism evidence="2 3">
    <name type="scientific">Mycoplasma zalophi</name>
    <dbReference type="NCBI Taxonomy" id="191287"/>
    <lineage>
        <taxon>Bacteria</taxon>
        <taxon>Bacillati</taxon>
        <taxon>Mycoplasmatota</taxon>
        <taxon>Mollicutes</taxon>
        <taxon>Mycoplasmataceae</taxon>
        <taxon>Mycoplasma</taxon>
    </lineage>
</organism>
<evidence type="ECO:0000313" key="2">
    <source>
        <dbReference type="EMBL" id="MBU4692469.1"/>
    </source>
</evidence>
<dbReference type="InterPro" id="IPR000055">
    <property type="entry name" value="Restrct_endonuc_typeI_TRD"/>
</dbReference>
<dbReference type="GO" id="GO:0016787">
    <property type="term" value="F:hydrolase activity"/>
    <property type="evidence" value="ECO:0007669"/>
    <property type="project" value="UniProtKB-KW"/>
</dbReference>
<keyword evidence="2" id="KW-0255">Endonuclease</keyword>
<dbReference type="EMBL" id="JAHMHH010000002">
    <property type="protein sequence ID" value="MBU4692469.1"/>
    <property type="molecule type" value="Genomic_DNA"/>
</dbReference>
<feature type="domain" description="Type I restriction modification DNA specificity" evidence="1">
    <location>
        <begin position="20"/>
        <end position="179"/>
    </location>
</feature>
<keyword evidence="2" id="KW-0540">Nuclease</keyword>